<protein>
    <recommendedName>
        <fullName evidence="1">NERD domain-containing protein</fullName>
    </recommendedName>
</protein>
<evidence type="ECO:0000259" key="1">
    <source>
        <dbReference type="Pfam" id="PF08378"/>
    </source>
</evidence>
<evidence type="ECO:0000313" key="3">
    <source>
        <dbReference type="Proteomes" id="UP000187851"/>
    </source>
</evidence>
<dbReference type="Gene3D" id="3.40.50.300">
    <property type="entry name" value="P-loop containing nucleotide triphosphate hydrolases"/>
    <property type="match status" value="2"/>
</dbReference>
<dbReference type="Pfam" id="PF08378">
    <property type="entry name" value="NERD"/>
    <property type="match status" value="1"/>
</dbReference>
<dbReference type="RefSeq" id="WP_079258450.1">
    <property type="nucleotide sequence ID" value="NZ_CP019458.1"/>
</dbReference>
<feature type="domain" description="NERD" evidence="1">
    <location>
        <begin position="15"/>
        <end position="108"/>
    </location>
</feature>
<reference evidence="2 3" key="1">
    <citation type="journal article" date="2017" name="J. Biotechnol.">
        <title>The complete genome sequence of Streptomyces autolyticus CGMCC 0516, the producer of geldanamycin, autolytimycin, reblastatin and elaiophylin.</title>
        <authorList>
            <person name="Yin M."/>
            <person name="Jiang M."/>
            <person name="Ren Z."/>
            <person name="Dong Y."/>
            <person name="Lu T."/>
        </authorList>
    </citation>
    <scope>NUCLEOTIDE SEQUENCE [LARGE SCALE GENOMIC DNA]</scope>
    <source>
        <strain evidence="2 3">CGMCC0516</strain>
    </source>
</reference>
<proteinExistence type="predicted"/>
<dbReference type="EMBL" id="CP019458">
    <property type="protein sequence ID" value="AQA13149.1"/>
    <property type="molecule type" value="Genomic_DNA"/>
</dbReference>
<keyword evidence="3" id="KW-1185">Reference proteome</keyword>
<name>A0ABN4W9K7_9ACTN</name>
<organism evidence="2 3">
    <name type="scientific">Streptomyces autolyticus</name>
    <dbReference type="NCBI Taxonomy" id="75293"/>
    <lineage>
        <taxon>Bacteria</taxon>
        <taxon>Bacillati</taxon>
        <taxon>Actinomycetota</taxon>
        <taxon>Actinomycetes</taxon>
        <taxon>Kitasatosporales</taxon>
        <taxon>Streptomycetaceae</taxon>
        <taxon>Streptomyces</taxon>
    </lineage>
</organism>
<dbReference type="InterPro" id="IPR011528">
    <property type="entry name" value="NERD"/>
</dbReference>
<dbReference type="Proteomes" id="UP000187851">
    <property type="component" value="Chromosome"/>
</dbReference>
<gene>
    <name evidence="2" type="ORF">BV401_24685</name>
</gene>
<accession>A0ABN4W9K7</accession>
<sequence>MRIIPSEISNSTRSLAERSVFTALKAIPDDRSVALHTVHLPRHHKKRVGEIDFVVIMPDILLFIEVKGGRVHQHDGKWYYGPPGREDGPKESPFAQASGGMHEFEREIGALVGDLRGHGVPSGYLVITTDVDLPRTTEFEQQQYLGATAYDGGRGLAQGIERATRFWLTRNRWARTPVSVSLRKRMLEAVRPDFDRVPNLQSRLTHLDVAFERLTSEQLEKLDELESNARLILTGGAGTGKTFLAAEAARRKSVHGSVLFTCASTTLATHLDRILTDDGITVLPFDRLDEVQGRLFDYLIVDEAQDLMTLESLDTLEALVTGGLAEGRWILMLDQNNQVLIPNTYDPDAWEYVRPLGFVCGPMRRNCRNTVQIVNQVRSYTGADLGVASAGEGEPVRFDDVRDAQHEVTVLDAYVNELVREGVSPRDVTLLSASGDWETSSARLSQRAAKIERFADIVGTDRTKHRLTWSSVTDFKGHENHVVCLIDLEPEHLEGRLDALYVAWTRARAQLWVALRPGTQRALQDLGMAVLKKEGLLK</sequence>
<dbReference type="SUPFAM" id="SSF52540">
    <property type="entry name" value="P-loop containing nucleoside triphosphate hydrolases"/>
    <property type="match status" value="1"/>
</dbReference>
<evidence type="ECO:0000313" key="2">
    <source>
        <dbReference type="EMBL" id="AQA13149.1"/>
    </source>
</evidence>
<dbReference type="InterPro" id="IPR027417">
    <property type="entry name" value="P-loop_NTPase"/>
</dbReference>